<evidence type="ECO:0000313" key="3">
    <source>
        <dbReference type="Proteomes" id="UP000184066"/>
    </source>
</evidence>
<name>A0A1M7SFX4_9RHOB</name>
<gene>
    <name evidence="2" type="ORF">SAMN05216200_102359</name>
</gene>
<accession>A0A1M7SFX4</accession>
<keyword evidence="1" id="KW-1133">Transmembrane helix</keyword>
<dbReference type="AlphaFoldDB" id="A0A1M7SFX4"/>
<keyword evidence="1" id="KW-0812">Transmembrane</keyword>
<keyword evidence="3" id="KW-1185">Reference proteome</keyword>
<dbReference type="EMBL" id="FRDL01000002">
    <property type="protein sequence ID" value="SHN57408.1"/>
    <property type="molecule type" value="Genomic_DNA"/>
</dbReference>
<sequence>MTIAANADHDRPGPILRLLMAMPLLGWMLKDAMHGAEDAPLWALANVVLLIVLATAIWGYAALIIAYLGLTAAALAMIIAISRAN</sequence>
<proteinExistence type="predicted"/>
<feature type="transmembrane region" description="Helical" evidence="1">
    <location>
        <begin position="64"/>
        <end position="82"/>
    </location>
</feature>
<reference evidence="2 3" key="1">
    <citation type="submission" date="2016-12" db="EMBL/GenBank/DDBJ databases">
        <authorList>
            <person name="Song W.-J."/>
            <person name="Kurnit D.M."/>
        </authorList>
    </citation>
    <scope>NUCLEOTIDE SEQUENCE [LARGE SCALE GENOMIC DNA]</scope>
    <source>
        <strain evidence="2 3">CGMCC 1.10808</strain>
    </source>
</reference>
<protein>
    <submittedName>
        <fullName evidence="2">Uncharacterized protein</fullName>
    </submittedName>
</protein>
<dbReference type="RefSeq" id="WP_125458983.1">
    <property type="nucleotide sequence ID" value="NZ_FOHL01000003.1"/>
</dbReference>
<feature type="transmembrane region" description="Helical" evidence="1">
    <location>
        <begin position="12"/>
        <end position="29"/>
    </location>
</feature>
<evidence type="ECO:0000256" key="1">
    <source>
        <dbReference type="SAM" id="Phobius"/>
    </source>
</evidence>
<feature type="transmembrane region" description="Helical" evidence="1">
    <location>
        <begin position="41"/>
        <end position="58"/>
    </location>
</feature>
<evidence type="ECO:0000313" key="2">
    <source>
        <dbReference type="EMBL" id="SHN57408.1"/>
    </source>
</evidence>
<keyword evidence="1" id="KW-0472">Membrane</keyword>
<organism evidence="2 3">
    <name type="scientific">Oceanicella actignis</name>
    <dbReference type="NCBI Taxonomy" id="1189325"/>
    <lineage>
        <taxon>Bacteria</taxon>
        <taxon>Pseudomonadati</taxon>
        <taxon>Pseudomonadota</taxon>
        <taxon>Alphaproteobacteria</taxon>
        <taxon>Rhodobacterales</taxon>
        <taxon>Paracoccaceae</taxon>
        <taxon>Oceanicella</taxon>
    </lineage>
</organism>
<dbReference type="STRING" id="1189325.SAMN04488119_103150"/>
<dbReference type="Proteomes" id="UP000184066">
    <property type="component" value="Unassembled WGS sequence"/>
</dbReference>
<dbReference type="OrthoDB" id="8479738at2"/>